<sequence>MIHFTDLRAGYQRRSITPPINGQLPAGSLTAITGENGCGKSTLLKTLAGLQPPCEGYYCIHSSHIALLPQQQSLDRTFPVTVRDIVTMGCWQQRTWYGRLPTSVKQNVEQALAITGITSLASTPLSHLSGGQLQRALFARMWLQPSDVWLLDEPFTGVDEGTIARLMTLIMQAANDGKTVVMVLHDDQLVQRYFDIQIRLTEKMAYWTTPHSTQRRPLSEVS</sequence>
<keyword evidence="7" id="KW-1185">Reference proteome</keyword>
<evidence type="ECO:0000313" key="7">
    <source>
        <dbReference type="Proteomes" id="UP000786875"/>
    </source>
</evidence>
<dbReference type="PROSITE" id="PS50893">
    <property type="entry name" value="ABC_TRANSPORTER_2"/>
    <property type="match status" value="1"/>
</dbReference>
<name>A0ABS5T292_9GAMM</name>
<keyword evidence="3" id="KW-0547">Nucleotide-binding</keyword>
<reference evidence="6 7" key="1">
    <citation type="submission" date="2020-04" db="EMBL/GenBank/DDBJ databases">
        <title>Genome sequencing of Rosenbergiella species.</title>
        <authorList>
            <person name="Alvarez-Perez S."/>
            <person name="Lievens B."/>
        </authorList>
    </citation>
    <scope>NUCLEOTIDE SEQUENCE [LARGE SCALE GENOMIC DNA]</scope>
    <source>
        <strain evidence="6 7">CdVSA20.1</strain>
    </source>
</reference>
<dbReference type="SUPFAM" id="SSF52540">
    <property type="entry name" value="P-loop containing nucleoside triphosphate hydrolases"/>
    <property type="match status" value="1"/>
</dbReference>
<dbReference type="RefSeq" id="WP_214212269.1">
    <property type="nucleotide sequence ID" value="NZ_JABBFO010000002.1"/>
</dbReference>
<evidence type="ECO:0000256" key="1">
    <source>
        <dbReference type="ARBA" id="ARBA00006526"/>
    </source>
</evidence>
<dbReference type="InterPro" id="IPR027417">
    <property type="entry name" value="P-loop_NTPase"/>
</dbReference>
<dbReference type="InterPro" id="IPR017871">
    <property type="entry name" value="ABC_transporter-like_CS"/>
</dbReference>
<gene>
    <name evidence="6" type="ORF">HGT73_03445</name>
</gene>
<dbReference type="InterPro" id="IPR003593">
    <property type="entry name" value="AAA+_ATPase"/>
</dbReference>
<organism evidence="6 7">
    <name type="scientific">Rosenbergiella australiborealis</name>
    <dbReference type="NCBI Taxonomy" id="1544696"/>
    <lineage>
        <taxon>Bacteria</taxon>
        <taxon>Pseudomonadati</taxon>
        <taxon>Pseudomonadota</taxon>
        <taxon>Gammaproteobacteria</taxon>
        <taxon>Enterobacterales</taxon>
        <taxon>Erwiniaceae</taxon>
        <taxon>Rosenbergiella</taxon>
    </lineage>
</organism>
<accession>A0ABS5T292</accession>
<dbReference type="GO" id="GO:0005524">
    <property type="term" value="F:ATP binding"/>
    <property type="evidence" value="ECO:0007669"/>
    <property type="project" value="UniProtKB-KW"/>
</dbReference>
<evidence type="ECO:0000313" key="6">
    <source>
        <dbReference type="EMBL" id="MBT0726444.1"/>
    </source>
</evidence>
<dbReference type="InterPro" id="IPR050153">
    <property type="entry name" value="Metal_Ion_Import_ABC"/>
</dbReference>
<feature type="domain" description="ABC transporter" evidence="5">
    <location>
        <begin position="2"/>
        <end position="221"/>
    </location>
</feature>
<dbReference type="EMBL" id="JABBFO010000002">
    <property type="protein sequence ID" value="MBT0726444.1"/>
    <property type="molecule type" value="Genomic_DNA"/>
</dbReference>
<evidence type="ECO:0000256" key="3">
    <source>
        <dbReference type="ARBA" id="ARBA00022741"/>
    </source>
</evidence>
<keyword evidence="2" id="KW-0813">Transport</keyword>
<dbReference type="InterPro" id="IPR003439">
    <property type="entry name" value="ABC_transporter-like_ATP-bd"/>
</dbReference>
<comment type="caution">
    <text evidence="6">The sequence shown here is derived from an EMBL/GenBank/DDBJ whole genome shotgun (WGS) entry which is preliminary data.</text>
</comment>
<evidence type="ECO:0000259" key="5">
    <source>
        <dbReference type="PROSITE" id="PS50893"/>
    </source>
</evidence>
<evidence type="ECO:0000256" key="4">
    <source>
        <dbReference type="ARBA" id="ARBA00022840"/>
    </source>
</evidence>
<protein>
    <submittedName>
        <fullName evidence="6">ATP-binding cassette domain-containing protein</fullName>
    </submittedName>
</protein>
<dbReference type="PANTHER" id="PTHR42734">
    <property type="entry name" value="METAL TRANSPORT SYSTEM ATP-BINDING PROTEIN TM_0124-RELATED"/>
    <property type="match status" value="1"/>
</dbReference>
<dbReference type="PANTHER" id="PTHR42734:SF5">
    <property type="entry name" value="IRON TRANSPORT SYSTEM ATP-BINDING PROTEIN HI_0361-RELATED"/>
    <property type="match status" value="1"/>
</dbReference>
<dbReference type="SMART" id="SM00382">
    <property type="entry name" value="AAA"/>
    <property type="match status" value="1"/>
</dbReference>
<dbReference type="Gene3D" id="3.40.50.300">
    <property type="entry name" value="P-loop containing nucleotide triphosphate hydrolases"/>
    <property type="match status" value="1"/>
</dbReference>
<comment type="similarity">
    <text evidence="1">Belongs to the ABC transporter superfamily. Drug exporter-2 (TC 3.A.1.117) family.</text>
</comment>
<evidence type="ECO:0000256" key="2">
    <source>
        <dbReference type="ARBA" id="ARBA00022448"/>
    </source>
</evidence>
<dbReference type="Pfam" id="PF00005">
    <property type="entry name" value="ABC_tran"/>
    <property type="match status" value="1"/>
</dbReference>
<keyword evidence="4 6" id="KW-0067">ATP-binding</keyword>
<dbReference type="PROSITE" id="PS00211">
    <property type="entry name" value="ABC_TRANSPORTER_1"/>
    <property type="match status" value="1"/>
</dbReference>
<dbReference type="Proteomes" id="UP000786875">
    <property type="component" value="Unassembled WGS sequence"/>
</dbReference>
<proteinExistence type="inferred from homology"/>